<proteinExistence type="predicted"/>
<reference evidence="1 2" key="1">
    <citation type="submission" date="2022-12" db="EMBL/GenBank/DDBJ databases">
        <title>Metagenome assembled genome from gulf of manar.</title>
        <authorList>
            <person name="Kohli P."/>
            <person name="Pk S."/>
            <person name="Venkata Ramana C."/>
            <person name="Sasikala C."/>
        </authorList>
    </citation>
    <scope>NUCLEOTIDE SEQUENCE [LARGE SCALE GENOMIC DNA]</scope>
    <source>
        <strain evidence="1">JB008</strain>
    </source>
</reference>
<sequence>MTFTRLNRTTAGFRLFIAAGVLLLYALLPLSALDDIETTTEISWLTGDMTISASAAVPASAINITTERFRITEAIDRNLTEIVTGAFSSIYLDSLHTLKEGFNMDSRMMAEFDNLNLGKNRTSSSISLDLDEVTNIYKYNIYSELIPILTKHRRTSPPPVLLNYEPTAVFSGIIIYAADPLPYYGESGSGMLNPAVFPKIFDENMELVASAGMASPEYLAEWGFILYTDSYDEKQFEERIGLYPFRTTAEGIFGNNRTDILITEEAARKILYNSKNRRLIEEGRIMVITGAELQ</sequence>
<protein>
    <submittedName>
        <fullName evidence="1">Uncharacterized protein</fullName>
    </submittedName>
</protein>
<comment type="caution">
    <text evidence="1">The sequence shown here is derived from an EMBL/GenBank/DDBJ whole genome shotgun (WGS) entry which is preliminary data.</text>
</comment>
<accession>A0AAJ1MMP2</accession>
<dbReference type="AlphaFoldDB" id="A0AAJ1MMP2"/>
<evidence type="ECO:0000313" key="1">
    <source>
        <dbReference type="EMBL" id="MDC7225619.1"/>
    </source>
</evidence>
<dbReference type="EMBL" id="JAQQAL010000008">
    <property type="protein sequence ID" value="MDC7225619.1"/>
    <property type="molecule type" value="Genomic_DNA"/>
</dbReference>
<evidence type="ECO:0000313" key="2">
    <source>
        <dbReference type="Proteomes" id="UP001221217"/>
    </source>
</evidence>
<name>A0AAJ1MMP2_9SPIO</name>
<dbReference type="Proteomes" id="UP001221217">
    <property type="component" value="Unassembled WGS sequence"/>
</dbReference>
<gene>
    <name evidence="1" type="ORF">PQJ61_02515</name>
</gene>
<organism evidence="1 2">
    <name type="scientific">Candidatus Thalassospirochaeta sargassi</name>
    <dbReference type="NCBI Taxonomy" id="3119039"/>
    <lineage>
        <taxon>Bacteria</taxon>
        <taxon>Pseudomonadati</taxon>
        <taxon>Spirochaetota</taxon>
        <taxon>Spirochaetia</taxon>
        <taxon>Spirochaetales</taxon>
        <taxon>Spirochaetaceae</taxon>
        <taxon>Candidatus Thalassospirochaeta</taxon>
    </lineage>
</organism>